<dbReference type="EMBL" id="NFCF01000063">
    <property type="protein sequence ID" value="OTW50771.1"/>
    <property type="molecule type" value="Genomic_DNA"/>
</dbReference>
<keyword evidence="1" id="KW-0812">Transmembrane</keyword>
<name>A0A242WCZ6_BACTU</name>
<reference evidence="2 3" key="1">
    <citation type="submission" date="2016-10" db="EMBL/GenBank/DDBJ databases">
        <title>Comparative genomics of Bacillus thuringiensis reveals a path to pathogens against multiple invertebrate hosts.</title>
        <authorList>
            <person name="Zheng J."/>
            <person name="Gao Q."/>
            <person name="Liu H."/>
            <person name="Peng D."/>
            <person name="Ruan L."/>
            <person name="Sun M."/>
        </authorList>
    </citation>
    <scope>NUCLEOTIDE SEQUENCE [LARGE SCALE GENOMIC DNA]</scope>
    <source>
        <strain evidence="2">BGSC 4AC1</strain>
    </source>
</reference>
<dbReference type="PANTHER" id="PTHR35007">
    <property type="entry name" value="INTEGRAL MEMBRANE PROTEIN-RELATED"/>
    <property type="match status" value="1"/>
</dbReference>
<dbReference type="AlphaFoldDB" id="A0A242WCZ6"/>
<protein>
    <submittedName>
        <fullName evidence="2">Uncharacterized protein</fullName>
    </submittedName>
</protein>
<accession>A0A242WCZ6</accession>
<feature type="transmembrane region" description="Helical" evidence="1">
    <location>
        <begin position="122"/>
        <end position="139"/>
    </location>
</feature>
<comment type="caution">
    <text evidence="2">The sequence shown here is derived from an EMBL/GenBank/DDBJ whole genome shotgun (WGS) entry which is preliminary data.</text>
</comment>
<feature type="transmembrane region" description="Helical" evidence="1">
    <location>
        <begin position="268"/>
        <end position="286"/>
    </location>
</feature>
<dbReference type="Proteomes" id="UP000195152">
    <property type="component" value="Unassembled WGS sequence"/>
</dbReference>
<keyword evidence="1" id="KW-0472">Membrane</keyword>
<evidence type="ECO:0000256" key="1">
    <source>
        <dbReference type="SAM" id="Phobius"/>
    </source>
</evidence>
<gene>
    <name evidence="2" type="ORF">BK699_09470</name>
</gene>
<evidence type="ECO:0000313" key="3">
    <source>
        <dbReference type="Proteomes" id="UP000195152"/>
    </source>
</evidence>
<dbReference type="RefSeq" id="WP_001021611.1">
    <property type="nucleotide sequence ID" value="NZ_NFCF01000063.1"/>
</dbReference>
<organism evidence="2 3">
    <name type="scientific">Bacillus thuringiensis serovar mexicanensis</name>
    <dbReference type="NCBI Taxonomy" id="180868"/>
    <lineage>
        <taxon>Bacteria</taxon>
        <taxon>Bacillati</taxon>
        <taxon>Bacillota</taxon>
        <taxon>Bacilli</taxon>
        <taxon>Bacillales</taxon>
        <taxon>Bacillaceae</taxon>
        <taxon>Bacillus</taxon>
        <taxon>Bacillus cereus group</taxon>
    </lineage>
</organism>
<sequence>MNIISSIILVLIGVCIFILIATFFVKDKRKKYTAESILKDLENQKALMEKRSKEEQDIDIPYTFLDSFFNNFSFTEKLAPFNVIAEARRYEWFIGAKEYWTIYIVGSTLLTGSIFLMLNGHIGCVIGYALGFYIHRFMLHVHRRKYKFVENDRISIYMKTMTNSLHILGTVIDAIEEVKPLVHPSIREELDKATFKLKQGKSVAEALSSLDKKYPYKELIFYHEMLDVADKNGGRNTEALESIALDFEDRKVKQMQLYAETTQGVKSFRNTASIVIALPFIFKFFMPQAYSILMRTPLGSIVFVLTSLIILYCYTRLQKLADWNPEE</sequence>
<feature type="transmembrane region" description="Helical" evidence="1">
    <location>
        <begin position="6"/>
        <end position="25"/>
    </location>
</feature>
<evidence type="ECO:0000313" key="2">
    <source>
        <dbReference type="EMBL" id="OTW50771.1"/>
    </source>
</evidence>
<dbReference type="PANTHER" id="PTHR35007:SF2">
    <property type="entry name" value="PILUS ASSEMBLE PROTEIN"/>
    <property type="match status" value="1"/>
</dbReference>
<proteinExistence type="predicted"/>
<keyword evidence="1" id="KW-1133">Transmembrane helix</keyword>
<feature type="transmembrane region" description="Helical" evidence="1">
    <location>
        <begin position="292"/>
        <end position="314"/>
    </location>
</feature>
<feature type="transmembrane region" description="Helical" evidence="1">
    <location>
        <begin position="99"/>
        <end position="116"/>
    </location>
</feature>